<dbReference type="EMBL" id="NPDY01000001">
    <property type="protein sequence ID" value="PJZ71295.1"/>
    <property type="molecule type" value="Genomic_DNA"/>
</dbReference>
<comment type="caution">
    <text evidence="4">The sequence shown here is derived from an EMBL/GenBank/DDBJ whole genome shotgun (WGS) entry which is preliminary data.</text>
</comment>
<evidence type="ECO:0000313" key="3">
    <source>
        <dbReference type="EMBL" id="PJZ71295.1"/>
    </source>
</evidence>
<evidence type="ECO:0000313" key="6">
    <source>
        <dbReference type="Proteomes" id="UP000231990"/>
    </source>
</evidence>
<dbReference type="PANTHER" id="PTHR43813">
    <property type="entry name" value="ACYL-ACTIVATING ENZYME 16, CHLOROPLASTIC-RELATED"/>
    <property type="match status" value="1"/>
</dbReference>
<dbReference type="InterPro" id="IPR020845">
    <property type="entry name" value="AMP-binding_CS"/>
</dbReference>
<dbReference type="Pfam" id="PF00501">
    <property type="entry name" value="AMP-binding"/>
    <property type="match status" value="1"/>
</dbReference>
<evidence type="ECO:0000313" key="4">
    <source>
        <dbReference type="EMBL" id="PJZ74829.1"/>
    </source>
</evidence>
<accession>A0A2M9ZS80</accession>
<keyword evidence="4" id="KW-0436">Ligase</keyword>
<feature type="domain" description="AMP-dependent synthetase/ligase" evidence="2">
    <location>
        <begin position="10"/>
        <end position="461"/>
    </location>
</feature>
<dbReference type="OrthoDB" id="311554at2"/>
<keyword evidence="5" id="KW-1185">Reference proteome</keyword>
<sequence>MRTLADLFKYCAEKYGEYPAFATRNDNGDFETISYNRLYRDSIALAASLAKLGLQPKDRVAVFADNRLEWMLTDMAVILCGAADVPRGTDLTDNDINYILPHSEATFLFVENDKVLEKVYRNPESLENVTNVVLMDLTAQGTGKELRLWDLIQEGYGLLESQGELIQKRIEQIDEEDLFTLIYTSGTTGKPKGVMLTHKNALSQIHNLPIALKAKERVVSILPIWHIFERIFEMVSMYFGACTYYSSVRNIKEDLRKVKPTFMASAPRIWESVYQGILNTVAKSSLIKRALFRSALTLSSIKSSSVRWLRFQELDLKNRNSISSFFIGLLKFLELLLVFPFYLVLDFIVLRKIRSATGGKLVATCSGGGALPFHVDQFFNNIGIPVLEGYGLTETSPILAVRTFDKLVLGTVGPLYPNTQLRIVDPISGEILYTTEKEETEGVSLKGEIHVKGDQIMKGYFKDLESTSKVLRDGWFNTGDLGMITYNGCLKIVGRTKETIVLTGGENVEPVPIENLLLQSPLIEQCMIAGQDRKYLCALIVPNRELFPSYKNGFGFSSEFEEERCIQKIREEIKQKISAQNGFKNFERIVDFRILPKAFEPGDELTAKLSVRRHVISEKYSHLIEEMYSENVKVAK</sequence>
<organism evidence="4 6">
    <name type="scientific">Leptospira perolatii</name>
    <dbReference type="NCBI Taxonomy" id="2023191"/>
    <lineage>
        <taxon>Bacteria</taxon>
        <taxon>Pseudomonadati</taxon>
        <taxon>Spirochaetota</taxon>
        <taxon>Spirochaetia</taxon>
        <taxon>Leptospirales</taxon>
        <taxon>Leptospiraceae</taxon>
        <taxon>Leptospira</taxon>
    </lineage>
</organism>
<dbReference type="AlphaFoldDB" id="A0A2M9ZS80"/>
<dbReference type="InterPro" id="IPR000873">
    <property type="entry name" value="AMP-dep_synth/lig_dom"/>
</dbReference>
<keyword evidence="1" id="KW-1133">Transmembrane helix</keyword>
<dbReference type="EMBL" id="NPDZ01000001">
    <property type="protein sequence ID" value="PJZ74829.1"/>
    <property type="molecule type" value="Genomic_DNA"/>
</dbReference>
<keyword evidence="1" id="KW-0812">Transmembrane</keyword>
<dbReference type="InterPro" id="IPR042099">
    <property type="entry name" value="ANL_N_sf"/>
</dbReference>
<keyword evidence="1" id="KW-0472">Membrane</keyword>
<evidence type="ECO:0000256" key="1">
    <source>
        <dbReference type="SAM" id="Phobius"/>
    </source>
</evidence>
<protein>
    <submittedName>
        <fullName evidence="4">Long-chain fatty acid--CoA ligase</fullName>
    </submittedName>
</protein>
<evidence type="ECO:0000259" key="2">
    <source>
        <dbReference type="Pfam" id="PF00501"/>
    </source>
</evidence>
<dbReference type="SUPFAM" id="SSF56801">
    <property type="entry name" value="Acetyl-CoA synthetase-like"/>
    <property type="match status" value="1"/>
</dbReference>
<feature type="transmembrane region" description="Helical" evidence="1">
    <location>
        <begin position="325"/>
        <end position="345"/>
    </location>
</feature>
<gene>
    <name evidence="3" type="ORF">CH360_01975</name>
    <name evidence="4" type="ORF">CH373_01975</name>
</gene>
<dbReference type="PROSITE" id="PS00455">
    <property type="entry name" value="AMP_BINDING"/>
    <property type="match status" value="1"/>
</dbReference>
<dbReference type="GO" id="GO:0016874">
    <property type="term" value="F:ligase activity"/>
    <property type="evidence" value="ECO:0007669"/>
    <property type="project" value="UniProtKB-KW"/>
</dbReference>
<dbReference type="Gene3D" id="3.40.50.12780">
    <property type="entry name" value="N-terminal domain of ligase-like"/>
    <property type="match status" value="2"/>
</dbReference>
<dbReference type="Pfam" id="PF23562">
    <property type="entry name" value="AMP-binding_C_3"/>
    <property type="match status" value="1"/>
</dbReference>
<name>A0A2M9ZS80_9LEPT</name>
<dbReference type="PANTHER" id="PTHR43813:SF1">
    <property type="entry name" value="ACYL-ACTIVATING ENZYME 16, CHLOROPLASTIC-RELATED"/>
    <property type="match status" value="1"/>
</dbReference>
<evidence type="ECO:0000313" key="5">
    <source>
        <dbReference type="Proteomes" id="UP000231962"/>
    </source>
</evidence>
<proteinExistence type="predicted"/>
<dbReference type="RefSeq" id="WP_100712237.1">
    <property type="nucleotide sequence ID" value="NZ_NPDY01000001.1"/>
</dbReference>
<dbReference type="Proteomes" id="UP000231962">
    <property type="component" value="Unassembled WGS sequence"/>
</dbReference>
<reference evidence="5 6" key="1">
    <citation type="submission" date="2017-07" db="EMBL/GenBank/DDBJ databases">
        <title>Leptospira spp. isolated from tropical soils.</title>
        <authorList>
            <person name="Thibeaux R."/>
            <person name="Iraola G."/>
            <person name="Ferres I."/>
            <person name="Bierque E."/>
            <person name="Girault D."/>
            <person name="Soupe-Gilbert M.-E."/>
            <person name="Picardeau M."/>
            <person name="Goarant C."/>
        </authorList>
    </citation>
    <scope>NUCLEOTIDE SEQUENCE [LARGE SCALE GENOMIC DNA]</scope>
    <source>
        <strain evidence="4 6">FH1-B-B1</strain>
        <strain evidence="3 5">FH1-B-C1</strain>
    </source>
</reference>
<dbReference type="Proteomes" id="UP000231990">
    <property type="component" value="Unassembled WGS sequence"/>
</dbReference>
<dbReference type="InterPro" id="IPR052987">
    <property type="entry name" value="Chloroplast_AMP-bd_Enzymes"/>
</dbReference>